<dbReference type="EMBL" id="GBRH01256828">
    <property type="protein sequence ID" value="JAD41067.1"/>
    <property type="molecule type" value="Transcribed_RNA"/>
</dbReference>
<name>A0A0A9A1Z7_ARUDO</name>
<evidence type="ECO:0000313" key="1">
    <source>
        <dbReference type="EMBL" id="JAD41067.1"/>
    </source>
</evidence>
<organism evidence="1">
    <name type="scientific">Arundo donax</name>
    <name type="common">Giant reed</name>
    <name type="synonym">Donax arundinaceus</name>
    <dbReference type="NCBI Taxonomy" id="35708"/>
    <lineage>
        <taxon>Eukaryota</taxon>
        <taxon>Viridiplantae</taxon>
        <taxon>Streptophyta</taxon>
        <taxon>Embryophyta</taxon>
        <taxon>Tracheophyta</taxon>
        <taxon>Spermatophyta</taxon>
        <taxon>Magnoliopsida</taxon>
        <taxon>Liliopsida</taxon>
        <taxon>Poales</taxon>
        <taxon>Poaceae</taxon>
        <taxon>PACMAD clade</taxon>
        <taxon>Arundinoideae</taxon>
        <taxon>Arundineae</taxon>
        <taxon>Arundo</taxon>
    </lineage>
</organism>
<protein>
    <submittedName>
        <fullName evidence="1">Uncharacterized protein</fullName>
    </submittedName>
</protein>
<reference evidence="1" key="1">
    <citation type="submission" date="2014-09" db="EMBL/GenBank/DDBJ databases">
        <authorList>
            <person name="Magalhaes I.L.F."/>
            <person name="Oliveira U."/>
            <person name="Santos F.R."/>
            <person name="Vidigal T.H.D.A."/>
            <person name="Brescovit A.D."/>
            <person name="Santos A.J."/>
        </authorList>
    </citation>
    <scope>NUCLEOTIDE SEQUENCE</scope>
    <source>
        <tissue evidence="1">Shoot tissue taken approximately 20 cm above the soil surface</tissue>
    </source>
</reference>
<accession>A0A0A9A1Z7</accession>
<sequence>MDLPTWVRACAYSE</sequence>
<reference evidence="1" key="2">
    <citation type="journal article" date="2015" name="Data Brief">
        <title>Shoot transcriptome of the giant reed, Arundo donax.</title>
        <authorList>
            <person name="Barrero R.A."/>
            <person name="Guerrero F.D."/>
            <person name="Moolhuijzen P."/>
            <person name="Goolsby J.A."/>
            <person name="Tidwell J."/>
            <person name="Bellgard S.E."/>
            <person name="Bellgard M.I."/>
        </authorList>
    </citation>
    <scope>NUCLEOTIDE SEQUENCE</scope>
    <source>
        <tissue evidence="1">Shoot tissue taken approximately 20 cm above the soil surface</tissue>
    </source>
</reference>
<proteinExistence type="predicted"/>